<keyword evidence="3" id="KW-1185">Reference proteome</keyword>
<gene>
    <name evidence="2" type="ORF">M5D96_011124</name>
</gene>
<sequence>MGQEDQELLIRGGSKHPSAEHLNSVSNIRRATFIETAIATFVTRDFNLQRENGGPQNAKPQLRKQIKA</sequence>
<dbReference type="EMBL" id="JAMKOV010000024">
    <property type="protein sequence ID" value="KAI8036030.1"/>
    <property type="molecule type" value="Genomic_DNA"/>
</dbReference>
<name>A0A9P9YG18_9MUSC</name>
<feature type="region of interest" description="Disordered" evidence="1">
    <location>
        <begin position="1"/>
        <end position="26"/>
    </location>
</feature>
<organism evidence="2 3">
    <name type="scientific">Drosophila gunungcola</name>
    <name type="common">fruit fly</name>
    <dbReference type="NCBI Taxonomy" id="103775"/>
    <lineage>
        <taxon>Eukaryota</taxon>
        <taxon>Metazoa</taxon>
        <taxon>Ecdysozoa</taxon>
        <taxon>Arthropoda</taxon>
        <taxon>Hexapoda</taxon>
        <taxon>Insecta</taxon>
        <taxon>Pterygota</taxon>
        <taxon>Neoptera</taxon>
        <taxon>Endopterygota</taxon>
        <taxon>Diptera</taxon>
        <taxon>Brachycera</taxon>
        <taxon>Muscomorpha</taxon>
        <taxon>Ephydroidea</taxon>
        <taxon>Drosophilidae</taxon>
        <taxon>Drosophila</taxon>
        <taxon>Sophophora</taxon>
    </lineage>
</organism>
<proteinExistence type="predicted"/>
<evidence type="ECO:0000313" key="3">
    <source>
        <dbReference type="Proteomes" id="UP001059596"/>
    </source>
</evidence>
<evidence type="ECO:0000256" key="1">
    <source>
        <dbReference type="SAM" id="MobiDB-lite"/>
    </source>
</evidence>
<comment type="caution">
    <text evidence="2">The sequence shown here is derived from an EMBL/GenBank/DDBJ whole genome shotgun (WGS) entry which is preliminary data.</text>
</comment>
<dbReference type="Proteomes" id="UP001059596">
    <property type="component" value="Unassembled WGS sequence"/>
</dbReference>
<reference evidence="2" key="1">
    <citation type="journal article" date="2023" name="Genome Biol. Evol.">
        <title>Long-read-based Genome Assembly of Drosophila gunungcola Reveals Fewer Chemosensory Genes in Flower-breeding Species.</title>
        <authorList>
            <person name="Negi A."/>
            <person name="Liao B.Y."/>
            <person name="Yeh S.D."/>
        </authorList>
    </citation>
    <scope>NUCLEOTIDE SEQUENCE</scope>
    <source>
        <strain evidence="2">Sukarami</strain>
    </source>
</reference>
<protein>
    <submittedName>
        <fullName evidence="2">Uncharacterized protein</fullName>
    </submittedName>
</protein>
<accession>A0A9P9YG18</accession>
<evidence type="ECO:0000313" key="2">
    <source>
        <dbReference type="EMBL" id="KAI8036030.1"/>
    </source>
</evidence>
<feature type="region of interest" description="Disordered" evidence="1">
    <location>
        <begin position="49"/>
        <end position="68"/>
    </location>
</feature>
<dbReference type="AlphaFoldDB" id="A0A9P9YG18"/>